<dbReference type="EMBL" id="GBXM01083497">
    <property type="protein sequence ID" value="JAH25080.1"/>
    <property type="molecule type" value="Transcribed_RNA"/>
</dbReference>
<organism evidence="1">
    <name type="scientific">Anguilla anguilla</name>
    <name type="common">European freshwater eel</name>
    <name type="synonym">Muraena anguilla</name>
    <dbReference type="NCBI Taxonomy" id="7936"/>
    <lineage>
        <taxon>Eukaryota</taxon>
        <taxon>Metazoa</taxon>
        <taxon>Chordata</taxon>
        <taxon>Craniata</taxon>
        <taxon>Vertebrata</taxon>
        <taxon>Euteleostomi</taxon>
        <taxon>Actinopterygii</taxon>
        <taxon>Neopterygii</taxon>
        <taxon>Teleostei</taxon>
        <taxon>Anguilliformes</taxon>
        <taxon>Anguillidae</taxon>
        <taxon>Anguilla</taxon>
    </lineage>
</organism>
<dbReference type="AlphaFoldDB" id="A0A0E9R9B6"/>
<reference evidence="1" key="2">
    <citation type="journal article" date="2015" name="Fish Shellfish Immunol.">
        <title>Early steps in the European eel (Anguilla anguilla)-Vibrio vulnificus interaction in the gills: Role of the RtxA13 toxin.</title>
        <authorList>
            <person name="Callol A."/>
            <person name="Pajuelo D."/>
            <person name="Ebbesson L."/>
            <person name="Teles M."/>
            <person name="MacKenzie S."/>
            <person name="Amaro C."/>
        </authorList>
    </citation>
    <scope>NUCLEOTIDE SEQUENCE</scope>
</reference>
<sequence>MRWDENFSLILCKHMAITGDTNTTLFLYSQQCCIHKSC</sequence>
<evidence type="ECO:0000313" key="1">
    <source>
        <dbReference type="EMBL" id="JAH25080.1"/>
    </source>
</evidence>
<protein>
    <submittedName>
        <fullName evidence="1">Uncharacterized protein</fullName>
    </submittedName>
</protein>
<accession>A0A0E9R9B6</accession>
<reference evidence="1" key="1">
    <citation type="submission" date="2014-11" db="EMBL/GenBank/DDBJ databases">
        <authorList>
            <person name="Amaro Gonzalez C."/>
        </authorList>
    </citation>
    <scope>NUCLEOTIDE SEQUENCE</scope>
</reference>
<name>A0A0E9R9B6_ANGAN</name>
<proteinExistence type="predicted"/>